<dbReference type="InterPro" id="IPR029058">
    <property type="entry name" value="AB_hydrolase_fold"/>
</dbReference>
<feature type="domain" description="Dienelactone hydrolase" evidence="1">
    <location>
        <begin position="31"/>
        <end position="300"/>
    </location>
</feature>
<keyword evidence="3" id="KW-1185">Reference proteome</keyword>
<dbReference type="EMBL" id="JAUTDP010000018">
    <property type="protein sequence ID" value="KAK3388082.1"/>
    <property type="molecule type" value="Genomic_DNA"/>
</dbReference>
<dbReference type="PANTHER" id="PTHR17630:SF105">
    <property type="entry name" value="DIENELACTONE HYDROLASE FAMILY PROTEIN (AFU_ORTHOLOGUE AFUA_4G08790)"/>
    <property type="match status" value="1"/>
</dbReference>
<proteinExistence type="predicted"/>
<dbReference type="GO" id="GO:0016787">
    <property type="term" value="F:hydrolase activity"/>
    <property type="evidence" value="ECO:0007669"/>
    <property type="project" value="UniProtKB-KW"/>
</dbReference>
<dbReference type="SUPFAM" id="SSF53474">
    <property type="entry name" value="alpha/beta-Hydrolases"/>
    <property type="match status" value="1"/>
</dbReference>
<name>A0AAE0NUP2_SORBR</name>
<dbReference type="Pfam" id="PF01738">
    <property type="entry name" value="DLH"/>
    <property type="match status" value="1"/>
</dbReference>
<dbReference type="PANTHER" id="PTHR17630">
    <property type="entry name" value="DIENELACTONE HYDROLASE"/>
    <property type="match status" value="1"/>
</dbReference>
<gene>
    <name evidence="2" type="ORF">B0T20DRAFT_108876</name>
</gene>
<evidence type="ECO:0000259" key="1">
    <source>
        <dbReference type="Pfam" id="PF01738"/>
    </source>
</evidence>
<reference evidence="2" key="2">
    <citation type="submission" date="2023-07" db="EMBL/GenBank/DDBJ databases">
        <authorList>
            <consortium name="Lawrence Berkeley National Laboratory"/>
            <person name="Haridas S."/>
            <person name="Hensen N."/>
            <person name="Bonometti L."/>
            <person name="Westerberg I."/>
            <person name="Brannstrom I.O."/>
            <person name="Guillou S."/>
            <person name="Cros-Aarteil S."/>
            <person name="Calhoun S."/>
            <person name="Kuo A."/>
            <person name="Mondo S."/>
            <person name="Pangilinan J."/>
            <person name="Riley R."/>
            <person name="LaButti K."/>
            <person name="Andreopoulos B."/>
            <person name="Lipzen A."/>
            <person name="Chen C."/>
            <person name="Yanf M."/>
            <person name="Daum C."/>
            <person name="Ng V."/>
            <person name="Clum A."/>
            <person name="Steindorff A."/>
            <person name="Ohm R."/>
            <person name="Martin F."/>
            <person name="Silar P."/>
            <person name="Natvig D."/>
            <person name="Lalanne C."/>
            <person name="Gautier V."/>
            <person name="Ament-velasquez S.L."/>
            <person name="Kruys A."/>
            <person name="Hutchinson M.I."/>
            <person name="Powell A.J."/>
            <person name="Barry K."/>
            <person name="Miller A.N."/>
            <person name="Grigoriev I.V."/>
            <person name="Debuchy R."/>
            <person name="Gladieux P."/>
            <person name="Thoren M.H."/>
            <person name="Johannesson H."/>
        </authorList>
    </citation>
    <scope>NUCLEOTIDE SEQUENCE</scope>
    <source>
        <strain evidence="2">FGSC 1904</strain>
    </source>
</reference>
<protein>
    <submittedName>
        <fullName evidence="2">Alpha/Beta hydrolase protein</fullName>
    </submittedName>
</protein>
<sequence>MSVPVCADCFKGTLRGDVIPTGHEDVVHGLPTYIAAPEPGIKPLGTVVLITDAFGWSLRNTRALADSYARRVPCNVYVPDFMDGKAIPLSFITAFESKPNPDTPWILHTLVKTWNIIKAVPVFLLWLYRTRPSVGWPRVRSFISAVRTTPTENGELPKVGVAGFCWGGLYAVGLTNTQNPKNWVSLGERKTPLIDCAFTAHPSMLKLPRHIHEVELPLSLANGENDSFMKRAQMEETMRILEEKNKSTREVEGDNIPDKYEVVVYPGAKHGFAFRGDREDPLQKERGDQSEDQAVRWFSRWFSI</sequence>
<accession>A0AAE0NUP2</accession>
<comment type="caution">
    <text evidence="2">The sequence shown here is derived from an EMBL/GenBank/DDBJ whole genome shotgun (WGS) entry which is preliminary data.</text>
</comment>
<evidence type="ECO:0000313" key="3">
    <source>
        <dbReference type="Proteomes" id="UP001281003"/>
    </source>
</evidence>
<organism evidence="2 3">
    <name type="scientific">Sordaria brevicollis</name>
    <dbReference type="NCBI Taxonomy" id="83679"/>
    <lineage>
        <taxon>Eukaryota</taxon>
        <taxon>Fungi</taxon>
        <taxon>Dikarya</taxon>
        <taxon>Ascomycota</taxon>
        <taxon>Pezizomycotina</taxon>
        <taxon>Sordariomycetes</taxon>
        <taxon>Sordariomycetidae</taxon>
        <taxon>Sordariales</taxon>
        <taxon>Sordariaceae</taxon>
        <taxon>Sordaria</taxon>
    </lineage>
</organism>
<reference evidence="2" key="1">
    <citation type="journal article" date="2023" name="Mol. Phylogenet. Evol.">
        <title>Genome-scale phylogeny and comparative genomics of the fungal order Sordariales.</title>
        <authorList>
            <person name="Hensen N."/>
            <person name="Bonometti L."/>
            <person name="Westerberg I."/>
            <person name="Brannstrom I.O."/>
            <person name="Guillou S."/>
            <person name="Cros-Aarteil S."/>
            <person name="Calhoun S."/>
            <person name="Haridas S."/>
            <person name="Kuo A."/>
            <person name="Mondo S."/>
            <person name="Pangilinan J."/>
            <person name="Riley R."/>
            <person name="LaButti K."/>
            <person name="Andreopoulos B."/>
            <person name="Lipzen A."/>
            <person name="Chen C."/>
            <person name="Yan M."/>
            <person name="Daum C."/>
            <person name="Ng V."/>
            <person name="Clum A."/>
            <person name="Steindorff A."/>
            <person name="Ohm R.A."/>
            <person name="Martin F."/>
            <person name="Silar P."/>
            <person name="Natvig D.O."/>
            <person name="Lalanne C."/>
            <person name="Gautier V."/>
            <person name="Ament-Velasquez S.L."/>
            <person name="Kruys A."/>
            <person name="Hutchinson M.I."/>
            <person name="Powell A.J."/>
            <person name="Barry K."/>
            <person name="Miller A.N."/>
            <person name="Grigoriev I.V."/>
            <person name="Debuchy R."/>
            <person name="Gladieux P."/>
            <person name="Hiltunen Thoren M."/>
            <person name="Johannesson H."/>
        </authorList>
    </citation>
    <scope>NUCLEOTIDE SEQUENCE</scope>
    <source>
        <strain evidence="2">FGSC 1904</strain>
    </source>
</reference>
<dbReference type="Gene3D" id="3.40.50.1820">
    <property type="entry name" value="alpha/beta hydrolase"/>
    <property type="match status" value="1"/>
</dbReference>
<dbReference type="InterPro" id="IPR002925">
    <property type="entry name" value="Dienelactn_hydro"/>
</dbReference>
<dbReference type="AlphaFoldDB" id="A0AAE0NUP2"/>
<keyword evidence="2" id="KW-0378">Hydrolase</keyword>
<evidence type="ECO:0000313" key="2">
    <source>
        <dbReference type="EMBL" id="KAK3388082.1"/>
    </source>
</evidence>
<dbReference type="Proteomes" id="UP001281003">
    <property type="component" value="Unassembled WGS sequence"/>
</dbReference>